<sequence>MRGQMPDCVFRTEGVTKVYNTGEAQVFALAGVDPEHCAKELSVLLGRHNGPFDGFYIGSNDLTQRRLGLDSDKLAPILNERHPAPDRMIRTVIAKAHEHGTKVGLCGQAPSNHPEVDKVLVDAGIASISVTPDAPPERERPYGGRRRLVIGGRGAANGR</sequence>
<evidence type="ECO:0000313" key="7">
    <source>
        <dbReference type="Proteomes" id="UP000480350"/>
    </source>
</evidence>
<dbReference type="EMBL" id="WUPT01000002">
    <property type="protein sequence ID" value="MXQ09238.1"/>
    <property type="molecule type" value="Genomic_DNA"/>
</dbReference>
<reference evidence="6 7" key="1">
    <citation type="submission" date="2019-12" db="EMBL/GenBank/DDBJ databases">
        <authorList>
            <person name="Lee S.D."/>
        </authorList>
    </citation>
    <scope>NUCLEOTIDE SEQUENCE [LARGE SCALE GENOMIC DNA]</scope>
    <source>
        <strain evidence="6 7">GH1-50</strain>
    </source>
</reference>
<organism evidence="6 7">
    <name type="scientific">Kangsaoukella pontilimi</name>
    <dbReference type="NCBI Taxonomy" id="2691042"/>
    <lineage>
        <taxon>Bacteria</taxon>
        <taxon>Pseudomonadati</taxon>
        <taxon>Pseudomonadota</taxon>
        <taxon>Alphaproteobacteria</taxon>
        <taxon>Rhodobacterales</taxon>
        <taxon>Paracoccaceae</taxon>
        <taxon>Kangsaoukella</taxon>
    </lineage>
</organism>
<keyword evidence="2" id="KW-0547">Nucleotide-binding</keyword>
<dbReference type="PANTHER" id="PTHR43030">
    <property type="entry name" value="PHOSPHOENOLPYRUVATE SYNTHASE"/>
    <property type="match status" value="1"/>
</dbReference>
<dbReference type="InterPro" id="IPR006319">
    <property type="entry name" value="PEP_synth"/>
</dbReference>
<dbReference type="SUPFAM" id="SSF51621">
    <property type="entry name" value="Phosphoenolpyruvate/pyruvate domain"/>
    <property type="match status" value="1"/>
</dbReference>
<proteinExistence type="inferred from homology"/>
<evidence type="ECO:0000259" key="5">
    <source>
        <dbReference type="Pfam" id="PF02896"/>
    </source>
</evidence>
<protein>
    <recommendedName>
        <fullName evidence="5">PEP-utilising enzyme C-terminal domain-containing protein</fullName>
    </recommendedName>
</protein>
<comment type="similarity">
    <text evidence="1">Belongs to the PEP-utilizing enzyme family.</text>
</comment>
<dbReference type="GO" id="GO:0008986">
    <property type="term" value="F:pyruvate, water dikinase activity"/>
    <property type="evidence" value="ECO:0007669"/>
    <property type="project" value="InterPro"/>
</dbReference>
<dbReference type="Pfam" id="PF02896">
    <property type="entry name" value="PEP-utilizers_C"/>
    <property type="match status" value="1"/>
</dbReference>
<accession>A0A7C9N2A1</accession>
<dbReference type="InterPro" id="IPR040442">
    <property type="entry name" value="Pyrv_kinase-like_dom_sf"/>
</dbReference>
<dbReference type="GO" id="GO:0005524">
    <property type="term" value="F:ATP binding"/>
    <property type="evidence" value="ECO:0007669"/>
    <property type="project" value="UniProtKB-KW"/>
</dbReference>
<keyword evidence="3" id="KW-0067">ATP-binding</keyword>
<evidence type="ECO:0000256" key="2">
    <source>
        <dbReference type="ARBA" id="ARBA00022741"/>
    </source>
</evidence>
<dbReference type="InterPro" id="IPR000121">
    <property type="entry name" value="PEP_util_C"/>
</dbReference>
<feature type="region of interest" description="Disordered" evidence="4">
    <location>
        <begin position="131"/>
        <end position="159"/>
    </location>
</feature>
<evidence type="ECO:0000256" key="1">
    <source>
        <dbReference type="ARBA" id="ARBA00007837"/>
    </source>
</evidence>
<feature type="domain" description="PEP-utilising enzyme C-terminal" evidence="5">
    <location>
        <begin position="52"/>
        <end position="134"/>
    </location>
</feature>
<dbReference type="Proteomes" id="UP000480350">
    <property type="component" value="Unassembled WGS sequence"/>
</dbReference>
<dbReference type="Gene3D" id="3.20.20.60">
    <property type="entry name" value="Phosphoenolpyruvate-binding domains"/>
    <property type="match status" value="1"/>
</dbReference>
<dbReference type="InterPro" id="IPR015813">
    <property type="entry name" value="Pyrv/PenolPyrv_kinase-like_dom"/>
</dbReference>
<dbReference type="PANTHER" id="PTHR43030:SF1">
    <property type="entry name" value="PHOSPHOENOLPYRUVATE SYNTHASE"/>
    <property type="match status" value="1"/>
</dbReference>
<comment type="caution">
    <text evidence="6">The sequence shown here is derived from an EMBL/GenBank/DDBJ whole genome shotgun (WGS) entry which is preliminary data.</text>
</comment>
<evidence type="ECO:0000256" key="3">
    <source>
        <dbReference type="ARBA" id="ARBA00022840"/>
    </source>
</evidence>
<name>A0A7C9N2A1_9RHOB</name>
<evidence type="ECO:0000256" key="4">
    <source>
        <dbReference type="SAM" id="MobiDB-lite"/>
    </source>
</evidence>
<dbReference type="AlphaFoldDB" id="A0A7C9N2A1"/>
<evidence type="ECO:0000313" key="6">
    <source>
        <dbReference type="EMBL" id="MXQ09238.1"/>
    </source>
</evidence>
<gene>
    <name evidence="6" type="ORF">GQ651_15435</name>
</gene>
<keyword evidence="7" id="KW-1185">Reference proteome</keyword>
<reference evidence="6 7" key="2">
    <citation type="submission" date="2020-03" db="EMBL/GenBank/DDBJ databases">
        <title>Kangsaoukella pontilimi gen. nov., sp. nov., a new member of the family Rhodobacteraceae isolated from a tidal mudflat.</title>
        <authorList>
            <person name="Kim I.S."/>
        </authorList>
    </citation>
    <scope>NUCLEOTIDE SEQUENCE [LARGE SCALE GENOMIC DNA]</scope>
    <source>
        <strain evidence="6 7">GH1-50</strain>
    </source>
</reference>